<dbReference type="KEGG" id="haxz:M0R88_04725"/>
<dbReference type="GO" id="GO:0046872">
    <property type="term" value="F:metal ion binding"/>
    <property type="evidence" value="ECO:0007669"/>
    <property type="project" value="UniProtKB-KW"/>
</dbReference>
<proteinExistence type="inferred from homology"/>
<keyword evidence="8" id="KW-0378">Hydrolase</keyword>
<gene>
    <name evidence="10" type="ORF">M0R88_04725</name>
</gene>
<dbReference type="PANTHER" id="PTHR34448:SF1">
    <property type="entry name" value="BLL6088 PROTEIN"/>
    <property type="match status" value="1"/>
</dbReference>
<dbReference type="GO" id="GO:0008237">
    <property type="term" value="F:metallopeptidase activity"/>
    <property type="evidence" value="ECO:0007669"/>
    <property type="project" value="UniProtKB-KW"/>
</dbReference>
<dbReference type="Proteomes" id="UP000830434">
    <property type="component" value="Chromosome"/>
</dbReference>
<keyword evidence="6" id="KW-0645">Protease</keyword>
<evidence type="ECO:0000256" key="3">
    <source>
        <dbReference type="ARBA" id="ARBA00001947"/>
    </source>
</evidence>
<dbReference type="InterPro" id="IPR035097">
    <property type="entry name" value="M29_N-terminal"/>
</dbReference>
<evidence type="ECO:0000313" key="10">
    <source>
        <dbReference type="EMBL" id="UPW01408.1"/>
    </source>
</evidence>
<dbReference type="PRINTS" id="PR00919">
    <property type="entry name" value="THERMOPTASE"/>
</dbReference>
<comment type="cofactor">
    <cofactor evidence="2">
        <name>Mg(2+)</name>
        <dbReference type="ChEBI" id="CHEBI:18420"/>
    </cofactor>
</comment>
<evidence type="ECO:0000256" key="9">
    <source>
        <dbReference type="ARBA" id="ARBA00023049"/>
    </source>
</evidence>
<dbReference type="AlphaFoldDB" id="A0A8U0IKW8"/>
<keyword evidence="11" id="KW-1185">Reference proteome</keyword>
<keyword evidence="5 10" id="KW-0031">Aminopeptidase</keyword>
<comment type="cofactor">
    <cofactor evidence="1">
        <name>Co(2+)</name>
        <dbReference type="ChEBI" id="CHEBI:48828"/>
    </cofactor>
</comment>
<dbReference type="GO" id="GO:0006508">
    <property type="term" value="P:proteolysis"/>
    <property type="evidence" value="ECO:0007669"/>
    <property type="project" value="UniProtKB-KW"/>
</dbReference>
<dbReference type="GO" id="GO:0004177">
    <property type="term" value="F:aminopeptidase activity"/>
    <property type="evidence" value="ECO:0007669"/>
    <property type="project" value="UniProtKB-KW"/>
</dbReference>
<organism evidence="10 11">
    <name type="scientific">Halorussus gelatinilyticus</name>
    <dbReference type="NCBI Taxonomy" id="2937524"/>
    <lineage>
        <taxon>Archaea</taxon>
        <taxon>Methanobacteriati</taxon>
        <taxon>Methanobacteriota</taxon>
        <taxon>Stenosarchaea group</taxon>
        <taxon>Halobacteria</taxon>
        <taxon>Halobacteriales</taxon>
        <taxon>Haladaptataceae</taxon>
        <taxon>Halorussus</taxon>
    </lineage>
</organism>
<evidence type="ECO:0000256" key="1">
    <source>
        <dbReference type="ARBA" id="ARBA00001941"/>
    </source>
</evidence>
<dbReference type="RefSeq" id="WP_248655810.1">
    <property type="nucleotide sequence ID" value="NZ_CP096658.1"/>
</dbReference>
<dbReference type="PANTHER" id="PTHR34448">
    <property type="entry name" value="AMINOPEPTIDASE"/>
    <property type="match status" value="1"/>
</dbReference>
<dbReference type="GeneID" id="72189134"/>
<comment type="similarity">
    <text evidence="4">Belongs to the peptidase M29 family.</text>
</comment>
<keyword evidence="9" id="KW-0482">Metalloprotease</keyword>
<accession>A0A8U0IKW8</accession>
<protein>
    <submittedName>
        <fullName evidence="10">Aminopeptidase</fullName>
    </submittedName>
</protein>
<dbReference type="InterPro" id="IPR000787">
    <property type="entry name" value="Peptidase_M29"/>
</dbReference>
<sequence length="363" mass="40405">MDERVERHAEILVDHCTDVGPEDDVLVRATEPAEELVVALYEKLGERGARPTTEWLNKRASRAYHRTMAAEDYRTKDHDLAAMAETDVVIMVVGSANTAENSDVAPEKRAAAGRAKQPILEERLDTRWVITRHPTPADAQAAEMSTDAYEEFVYDAVNRDWDAQREFQARMAEILDSASAVRLVSGDETDLRLSVDGMDSLNDYGRKNMPGGEVATSPVVDSVEGTLFVDVPFRENGREVRGARLEFEDGEVVACEARRNEAALWSVVETDEGSRRVGELGIGMNRGIDRLTHTTLFDEKMGDTVHVALGAAMEECVPDDREFNESARHLDLLVDVSEDSRLEVDGEVVQRDGTFRFEDGFEA</sequence>
<evidence type="ECO:0000256" key="2">
    <source>
        <dbReference type="ARBA" id="ARBA00001946"/>
    </source>
</evidence>
<dbReference type="Pfam" id="PF02073">
    <property type="entry name" value="Peptidase_M29"/>
    <property type="match status" value="1"/>
</dbReference>
<name>A0A8U0IKW8_9EURY</name>
<evidence type="ECO:0000256" key="7">
    <source>
        <dbReference type="ARBA" id="ARBA00022723"/>
    </source>
</evidence>
<evidence type="ECO:0000256" key="4">
    <source>
        <dbReference type="ARBA" id="ARBA00008236"/>
    </source>
</evidence>
<evidence type="ECO:0000256" key="5">
    <source>
        <dbReference type="ARBA" id="ARBA00022438"/>
    </source>
</evidence>
<evidence type="ECO:0000256" key="6">
    <source>
        <dbReference type="ARBA" id="ARBA00022670"/>
    </source>
</evidence>
<dbReference type="EMBL" id="CP096658">
    <property type="protein sequence ID" value="UPW01408.1"/>
    <property type="molecule type" value="Genomic_DNA"/>
</dbReference>
<evidence type="ECO:0000256" key="8">
    <source>
        <dbReference type="ARBA" id="ARBA00022801"/>
    </source>
</evidence>
<dbReference type="SUPFAM" id="SSF144052">
    <property type="entry name" value="Thermophilic metalloprotease-like"/>
    <property type="match status" value="1"/>
</dbReference>
<reference evidence="10" key="1">
    <citation type="submission" date="2022-04" db="EMBL/GenBank/DDBJ databases">
        <title>Diverse halophilic archaea isolated from saline environments.</title>
        <authorList>
            <person name="Cui H.-L."/>
        </authorList>
    </citation>
    <scope>NUCLEOTIDE SEQUENCE</scope>
    <source>
        <strain evidence="10">XZYJT40</strain>
    </source>
</reference>
<comment type="cofactor">
    <cofactor evidence="3">
        <name>Zn(2+)</name>
        <dbReference type="ChEBI" id="CHEBI:29105"/>
    </cofactor>
</comment>
<evidence type="ECO:0000313" key="11">
    <source>
        <dbReference type="Proteomes" id="UP000830434"/>
    </source>
</evidence>
<keyword evidence="7" id="KW-0479">Metal-binding</keyword>
<dbReference type="Gene3D" id="3.40.1830.10">
    <property type="entry name" value="Thermophilic metalloprotease (M29)"/>
    <property type="match status" value="1"/>
</dbReference>
<dbReference type="InterPro" id="IPR052170">
    <property type="entry name" value="M29_Exopeptidase"/>
</dbReference>